<organism evidence="1 2">
    <name type="scientific">Cellulomonas dongxiuzhuiae</name>
    <dbReference type="NCBI Taxonomy" id="2819979"/>
    <lineage>
        <taxon>Bacteria</taxon>
        <taxon>Bacillati</taxon>
        <taxon>Actinomycetota</taxon>
        <taxon>Actinomycetes</taxon>
        <taxon>Micrococcales</taxon>
        <taxon>Cellulomonadaceae</taxon>
        <taxon>Cellulomonas</taxon>
    </lineage>
</organism>
<name>A0ABX8GK27_9CELL</name>
<evidence type="ECO:0000313" key="1">
    <source>
        <dbReference type="EMBL" id="QWC16072.1"/>
    </source>
</evidence>
<dbReference type="EMBL" id="CP076023">
    <property type="protein sequence ID" value="QWC16072.1"/>
    <property type="molecule type" value="Genomic_DNA"/>
</dbReference>
<dbReference type="InterPro" id="IPR028082">
    <property type="entry name" value="Peripla_BP_I"/>
</dbReference>
<dbReference type="Gene3D" id="3.40.50.2300">
    <property type="match status" value="2"/>
</dbReference>
<dbReference type="RefSeq" id="WP_208196645.1">
    <property type="nucleotide sequence ID" value="NZ_CP076023.1"/>
</dbReference>
<protein>
    <submittedName>
        <fullName evidence="1">Uncharacterized protein</fullName>
    </submittedName>
</protein>
<gene>
    <name evidence="1" type="ORF">KKR89_17845</name>
</gene>
<reference evidence="1 2" key="1">
    <citation type="submission" date="2021-05" db="EMBL/GenBank/DDBJ databases">
        <title>Novel species in genus Cellulomonas.</title>
        <authorList>
            <person name="Zhang G."/>
        </authorList>
    </citation>
    <scope>NUCLEOTIDE SEQUENCE [LARGE SCALE GENOMIC DNA]</scope>
    <source>
        <strain evidence="2">zg-ZUI157</strain>
    </source>
</reference>
<dbReference type="SUPFAM" id="SSF53822">
    <property type="entry name" value="Periplasmic binding protein-like I"/>
    <property type="match status" value="1"/>
</dbReference>
<dbReference type="Proteomes" id="UP000679335">
    <property type="component" value="Chromosome"/>
</dbReference>
<sequence>MTPVRDVVAVVVPVTGPRAAWGALVPPEVAGDDGVRLLDDRADPARSADLAAELARDTHVHAVVGHFSSLGARRALESYGRSGAVRVSLPLASAPDVTVHHQDRRVGVVAPMPSDREQVAAVRRHVAEQGGDAVAVVLSEHGALPRLWTEAGGRVVTPAEAAAGSEEHVVVLGELDATRAAWPTLSALVRAGRRVVLSDDAWVGAAELAHDAGGVGVDVVTTQPDPGAIVRAACEHARASLRAGRGASGFADSWSLPPARWVVTDAAGACG</sequence>
<accession>A0ABX8GK27</accession>
<evidence type="ECO:0000313" key="2">
    <source>
        <dbReference type="Proteomes" id="UP000679335"/>
    </source>
</evidence>
<proteinExistence type="predicted"/>
<keyword evidence="2" id="KW-1185">Reference proteome</keyword>